<gene>
    <name evidence="1" type="ORF">AAE02nite_42500</name>
</gene>
<dbReference type="Gene3D" id="2.40.10.120">
    <property type="match status" value="1"/>
</dbReference>
<reference evidence="1 2" key="1">
    <citation type="submission" date="2019-07" db="EMBL/GenBank/DDBJ databases">
        <title>Whole genome shotgun sequence of Adhaeribacter aerolatus NBRC 106133.</title>
        <authorList>
            <person name="Hosoyama A."/>
            <person name="Uohara A."/>
            <person name="Ohji S."/>
            <person name="Ichikawa N."/>
        </authorList>
    </citation>
    <scope>NUCLEOTIDE SEQUENCE [LARGE SCALE GENOMIC DNA]</scope>
    <source>
        <strain evidence="1 2">NBRC 106133</strain>
    </source>
</reference>
<dbReference type="SUPFAM" id="SSF50494">
    <property type="entry name" value="Trypsin-like serine proteases"/>
    <property type="match status" value="1"/>
</dbReference>
<dbReference type="InterPro" id="IPR009003">
    <property type="entry name" value="Peptidase_S1_PA"/>
</dbReference>
<dbReference type="Pfam" id="PF13365">
    <property type="entry name" value="Trypsin_2"/>
    <property type="match status" value="1"/>
</dbReference>
<dbReference type="Proteomes" id="UP000321532">
    <property type="component" value="Unassembled WGS sequence"/>
</dbReference>
<evidence type="ECO:0008006" key="3">
    <source>
        <dbReference type="Google" id="ProtNLM"/>
    </source>
</evidence>
<dbReference type="OrthoDB" id="43375at2"/>
<organism evidence="1 2">
    <name type="scientific">Adhaeribacter aerolatus</name>
    <dbReference type="NCBI Taxonomy" id="670289"/>
    <lineage>
        <taxon>Bacteria</taxon>
        <taxon>Pseudomonadati</taxon>
        <taxon>Bacteroidota</taxon>
        <taxon>Cytophagia</taxon>
        <taxon>Cytophagales</taxon>
        <taxon>Hymenobacteraceae</taxon>
        <taxon>Adhaeribacter</taxon>
    </lineage>
</organism>
<comment type="caution">
    <text evidence="1">The sequence shown here is derived from an EMBL/GenBank/DDBJ whole genome shotgun (WGS) entry which is preliminary data.</text>
</comment>
<accession>A0A512B3Q0</accession>
<name>A0A512B3Q0_9BACT</name>
<proteinExistence type="predicted"/>
<sequence>MFEVALEKMSQFTRPLHSIARTYGGLVLPGTATFFFVNDQGVAITCKHVADMIPAAENINATYVKFKAERDRLARDGKFNKYLQGLELRYKYGKEMTVQLKHNFLNCFDKLEQIVCHVHPTLDLAILEFKGFNQVLYNSHATFVKDSSRIKQGKYLCRVGYPFPEFNNFQHNPATDDIEWTSTGHQTSPTFPIDGIITRFLGDPNQGITGIEMSTPGLKGQSGGPLFDTEGRIYGMQFATNHLHLGFDIKEREIINEGKKTKVSNYPFLHVGLCVHVDKIKEFLTQHQISFSEAD</sequence>
<protein>
    <recommendedName>
        <fullName evidence="3">Serine protease</fullName>
    </recommendedName>
</protein>
<dbReference type="RefSeq" id="WP_146902948.1">
    <property type="nucleotide sequence ID" value="NZ_BJYS01000041.1"/>
</dbReference>
<evidence type="ECO:0000313" key="1">
    <source>
        <dbReference type="EMBL" id="GEO06586.1"/>
    </source>
</evidence>
<keyword evidence="2" id="KW-1185">Reference proteome</keyword>
<dbReference type="AlphaFoldDB" id="A0A512B3Q0"/>
<evidence type="ECO:0000313" key="2">
    <source>
        <dbReference type="Proteomes" id="UP000321532"/>
    </source>
</evidence>
<dbReference type="EMBL" id="BJYS01000041">
    <property type="protein sequence ID" value="GEO06586.1"/>
    <property type="molecule type" value="Genomic_DNA"/>
</dbReference>